<evidence type="ECO:0000313" key="2">
    <source>
        <dbReference type="Proteomes" id="UP001283361"/>
    </source>
</evidence>
<evidence type="ECO:0000313" key="1">
    <source>
        <dbReference type="EMBL" id="KAK3727712.1"/>
    </source>
</evidence>
<name>A0AAE1CQ08_9GAST</name>
<reference evidence="1" key="1">
    <citation type="journal article" date="2023" name="G3 (Bethesda)">
        <title>A reference genome for the long-term kleptoplast-retaining sea slug Elysia crispata morphotype clarki.</title>
        <authorList>
            <person name="Eastman K.E."/>
            <person name="Pendleton A.L."/>
            <person name="Shaikh M.A."/>
            <person name="Suttiyut T."/>
            <person name="Ogas R."/>
            <person name="Tomko P."/>
            <person name="Gavelis G."/>
            <person name="Widhalm J.R."/>
            <person name="Wisecaver J.H."/>
        </authorList>
    </citation>
    <scope>NUCLEOTIDE SEQUENCE</scope>
    <source>
        <strain evidence="1">ECLA1</strain>
    </source>
</reference>
<comment type="caution">
    <text evidence="1">The sequence shown here is derived from an EMBL/GenBank/DDBJ whole genome shotgun (WGS) entry which is preliminary data.</text>
</comment>
<gene>
    <name evidence="1" type="ORF">RRG08_032669</name>
</gene>
<protein>
    <submittedName>
        <fullName evidence="1">Uncharacterized protein</fullName>
    </submittedName>
</protein>
<sequence>MTGHVSLQDMLEDFCAVKQLEISFESASFERVDIALEEFIVFGQNIPKKRGLEVAVNNARAELRSEQFLENHVSFEIERGFCEDLKDKDADLNLPMGYGKAKIYLKQGPQRLFHNLEFVMHSSIGDGLHVKVSTESNHVVLTYIMKVYLEGNVLINFGSDEYVLRTQNLITILKENRCASVKEFEKDARGFYFIMEGVCKMDIGVKHVHSRSS</sequence>
<organism evidence="1 2">
    <name type="scientific">Elysia crispata</name>
    <name type="common">lettuce slug</name>
    <dbReference type="NCBI Taxonomy" id="231223"/>
    <lineage>
        <taxon>Eukaryota</taxon>
        <taxon>Metazoa</taxon>
        <taxon>Spiralia</taxon>
        <taxon>Lophotrochozoa</taxon>
        <taxon>Mollusca</taxon>
        <taxon>Gastropoda</taxon>
        <taxon>Heterobranchia</taxon>
        <taxon>Euthyneura</taxon>
        <taxon>Panpulmonata</taxon>
        <taxon>Sacoglossa</taxon>
        <taxon>Placobranchoidea</taxon>
        <taxon>Plakobranchidae</taxon>
        <taxon>Elysia</taxon>
    </lineage>
</organism>
<dbReference type="Proteomes" id="UP001283361">
    <property type="component" value="Unassembled WGS sequence"/>
</dbReference>
<dbReference type="EMBL" id="JAWDGP010007236">
    <property type="protein sequence ID" value="KAK3727712.1"/>
    <property type="molecule type" value="Genomic_DNA"/>
</dbReference>
<proteinExistence type="predicted"/>
<keyword evidence="2" id="KW-1185">Reference proteome</keyword>
<dbReference type="AlphaFoldDB" id="A0AAE1CQ08"/>
<accession>A0AAE1CQ08</accession>